<dbReference type="EMBL" id="MK411820">
    <property type="protein sequence ID" value="QBG78703.1"/>
    <property type="molecule type" value="Genomic_DNA"/>
</dbReference>
<evidence type="ECO:0000313" key="2">
    <source>
        <dbReference type="EMBL" id="QBG78703.1"/>
    </source>
</evidence>
<keyword evidence="1" id="KW-0472">Membrane</keyword>
<sequence>MTNNSAADYAMKLAVLEERTKHLADTSDEMKVSMKDISQDLKKIVHAIEKVESIEKKAERNSETLVKHVTIGRVLIFLITLCSGLVGWSYSQLEHLKAKDEQLKERIQRLEFINNVIPTKDRTD</sequence>
<feature type="transmembrane region" description="Helical" evidence="1">
    <location>
        <begin position="70"/>
        <end position="90"/>
    </location>
</feature>
<protein>
    <submittedName>
        <fullName evidence="2">Uncharacterized protein</fullName>
    </submittedName>
</protein>
<dbReference type="Proteomes" id="UP000291908">
    <property type="component" value="Genome"/>
</dbReference>
<proteinExistence type="predicted"/>
<evidence type="ECO:0000256" key="1">
    <source>
        <dbReference type="SAM" id="Phobius"/>
    </source>
</evidence>
<reference evidence="2 3" key="1">
    <citation type="submission" date="2019-01" db="EMBL/GenBank/DDBJ databases">
        <authorList>
            <person name="Yuan Y."/>
            <person name="Xu Y."/>
        </authorList>
    </citation>
    <scope>NUCLEOTIDE SEQUENCE [LARGE SCALE GENOMIC DNA]</scope>
</reference>
<gene>
    <name evidence="2" type="ORF">vBAbaSD0_09</name>
</gene>
<accession>A0A481S1Y7</accession>
<evidence type="ECO:0000313" key="3">
    <source>
        <dbReference type="Proteomes" id="UP000291908"/>
    </source>
</evidence>
<name>A0A481S1Y7_9CAUD</name>
<organism evidence="2 3">
    <name type="scientific">Acinetobacter phage vB_AbaS_D0</name>
    <dbReference type="NCBI Taxonomy" id="2510492"/>
    <lineage>
        <taxon>Viruses</taxon>
        <taxon>Duplodnaviria</taxon>
        <taxon>Heunggongvirae</taxon>
        <taxon>Uroviricota</taxon>
        <taxon>Caudoviricetes</taxon>
        <taxon>Lokivirus</taxon>
        <taxon>Lokivirus IMEAB3</taxon>
    </lineage>
</organism>
<keyword evidence="1" id="KW-1133">Transmembrane helix</keyword>
<keyword evidence="1" id="KW-0812">Transmembrane</keyword>